<feature type="transmembrane region" description="Helical" evidence="6">
    <location>
        <begin position="264"/>
        <end position="283"/>
    </location>
</feature>
<dbReference type="PANTHER" id="PTHR42718">
    <property type="entry name" value="MAJOR FACILITATOR SUPERFAMILY MULTIDRUG TRANSPORTER MFSC"/>
    <property type="match status" value="1"/>
</dbReference>
<feature type="transmembrane region" description="Helical" evidence="6">
    <location>
        <begin position="169"/>
        <end position="195"/>
    </location>
</feature>
<dbReference type="Pfam" id="PF07690">
    <property type="entry name" value="MFS_1"/>
    <property type="match status" value="1"/>
</dbReference>
<feature type="transmembrane region" description="Helical" evidence="6">
    <location>
        <begin position="445"/>
        <end position="463"/>
    </location>
</feature>
<evidence type="ECO:0000256" key="3">
    <source>
        <dbReference type="ARBA" id="ARBA00022989"/>
    </source>
</evidence>
<dbReference type="PRINTS" id="PR01036">
    <property type="entry name" value="TCRTETB"/>
</dbReference>
<feature type="transmembrane region" description="Helical" evidence="6">
    <location>
        <begin position="45"/>
        <end position="68"/>
    </location>
</feature>
<feature type="compositionally biased region" description="Gly residues" evidence="5">
    <location>
        <begin position="25"/>
        <end position="34"/>
    </location>
</feature>
<evidence type="ECO:0000256" key="5">
    <source>
        <dbReference type="SAM" id="MobiDB-lite"/>
    </source>
</evidence>
<feature type="transmembrane region" description="Helical" evidence="6">
    <location>
        <begin position="201"/>
        <end position="220"/>
    </location>
</feature>
<evidence type="ECO:0000313" key="9">
    <source>
        <dbReference type="Proteomes" id="UP001595685"/>
    </source>
</evidence>
<feature type="transmembrane region" description="Helical" evidence="6">
    <location>
        <begin position="232"/>
        <end position="252"/>
    </location>
</feature>
<evidence type="ECO:0000256" key="4">
    <source>
        <dbReference type="ARBA" id="ARBA00023136"/>
    </source>
</evidence>
<dbReference type="PROSITE" id="PS50850">
    <property type="entry name" value="MFS"/>
    <property type="match status" value="1"/>
</dbReference>
<evidence type="ECO:0000256" key="6">
    <source>
        <dbReference type="SAM" id="Phobius"/>
    </source>
</evidence>
<feature type="transmembrane region" description="Helical" evidence="6">
    <location>
        <begin position="336"/>
        <end position="358"/>
    </location>
</feature>
<dbReference type="PROSITE" id="PS00217">
    <property type="entry name" value="SUGAR_TRANSPORT_2"/>
    <property type="match status" value="1"/>
</dbReference>
<keyword evidence="3 6" id="KW-1133">Transmembrane helix</keyword>
<dbReference type="Proteomes" id="UP001595685">
    <property type="component" value="Unassembled WGS sequence"/>
</dbReference>
<feature type="transmembrane region" description="Helical" evidence="6">
    <location>
        <begin position="80"/>
        <end position="99"/>
    </location>
</feature>
<dbReference type="CDD" id="cd17321">
    <property type="entry name" value="MFS_MMR_MDR_like"/>
    <property type="match status" value="1"/>
</dbReference>
<feature type="domain" description="Major facilitator superfamily (MFS) profile" evidence="7">
    <location>
        <begin position="45"/>
        <end position="495"/>
    </location>
</feature>
<accession>A0ABV7WDA0</accession>
<sequence length="516" mass="52710">MPDVSARDRPAADSPDRDSHDDGRPGGGSPGDGSDGSPDPRRWRALAVTLLAGFIVLLDVTIVAVALPSLQRDLDASASQVQWVVSGYTLTSALMLVTGGRMGDAWGRKRMFVVSLAAFVACSALAGLAPSVEWLVAARLLQGVAGGALTPQSSGLIQQMFSRAERGRAFGMFGATVGLATALGPVVGGGILAVASGEDGWRWIFYVNVPVGVLALVLAMRLLPRDTQRGGLRLDVVGTLLLGLATFAALLPLVTAEDGGLHRLWWLFAVAAVLGVAFVRWEHRVVARGGAPLLDPRLVSSTPGYAAGVALISVYFVGFSGVFLVLALFFQTGLDYTPLASGLAVTPFSIGAAVSAVVAGRLVGRFGRTLTVLGLAGVATGFGATGLLLMLAPASQAGWWAAPALLLAGLGGGFVISPNTTMTLSSVPVEAGGVASGTLQTGQRVGGAIGTALLPGVFYLVLAEDNAPHAVAVALGGATAVVLVALVVAVLDRRAGRRRDEATRTEDEEPVAAGRG</sequence>
<feature type="transmembrane region" description="Helical" evidence="6">
    <location>
        <begin position="136"/>
        <end position="157"/>
    </location>
</feature>
<keyword evidence="4 6" id="KW-0472">Membrane</keyword>
<evidence type="ECO:0000256" key="1">
    <source>
        <dbReference type="ARBA" id="ARBA00004651"/>
    </source>
</evidence>
<feature type="transmembrane region" description="Helical" evidence="6">
    <location>
        <begin position="111"/>
        <end position="130"/>
    </location>
</feature>
<feature type="transmembrane region" description="Helical" evidence="6">
    <location>
        <begin position="397"/>
        <end position="416"/>
    </location>
</feature>
<proteinExistence type="predicted"/>
<comment type="subcellular location">
    <subcellularLocation>
        <location evidence="1">Cell membrane</location>
        <topology evidence="1">Multi-pass membrane protein</topology>
    </subcellularLocation>
</comment>
<feature type="region of interest" description="Disordered" evidence="5">
    <location>
        <begin position="1"/>
        <end position="39"/>
    </location>
</feature>
<feature type="transmembrane region" description="Helical" evidence="6">
    <location>
        <begin position="469"/>
        <end position="491"/>
    </location>
</feature>
<evidence type="ECO:0000259" key="7">
    <source>
        <dbReference type="PROSITE" id="PS50850"/>
    </source>
</evidence>
<dbReference type="InterPro" id="IPR005829">
    <property type="entry name" value="Sugar_transporter_CS"/>
</dbReference>
<organism evidence="8 9">
    <name type="scientific">Aquipuribacter hungaricus</name>
    <dbReference type="NCBI Taxonomy" id="545624"/>
    <lineage>
        <taxon>Bacteria</taxon>
        <taxon>Bacillati</taxon>
        <taxon>Actinomycetota</taxon>
        <taxon>Actinomycetes</taxon>
        <taxon>Micrococcales</taxon>
        <taxon>Intrasporangiaceae</taxon>
        <taxon>Aquipuribacter</taxon>
    </lineage>
</organism>
<feature type="transmembrane region" description="Helical" evidence="6">
    <location>
        <begin position="304"/>
        <end position="330"/>
    </location>
</feature>
<keyword evidence="9" id="KW-1185">Reference proteome</keyword>
<protein>
    <submittedName>
        <fullName evidence="8">MFS transporter</fullName>
    </submittedName>
</protein>
<keyword evidence="2 6" id="KW-0812">Transmembrane</keyword>
<dbReference type="RefSeq" id="WP_340289495.1">
    <property type="nucleotide sequence ID" value="NZ_JBBEOI010000008.1"/>
</dbReference>
<dbReference type="SUPFAM" id="SSF103473">
    <property type="entry name" value="MFS general substrate transporter"/>
    <property type="match status" value="1"/>
</dbReference>
<dbReference type="Gene3D" id="1.20.1250.20">
    <property type="entry name" value="MFS general substrate transporter like domains"/>
    <property type="match status" value="1"/>
</dbReference>
<dbReference type="InterPro" id="IPR020846">
    <property type="entry name" value="MFS_dom"/>
</dbReference>
<name>A0ABV7WDA0_9MICO</name>
<dbReference type="PANTHER" id="PTHR42718:SF39">
    <property type="entry name" value="ACTINORHODIN TRANSPORTER-RELATED"/>
    <property type="match status" value="1"/>
</dbReference>
<feature type="transmembrane region" description="Helical" evidence="6">
    <location>
        <begin position="370"/>
        <end position="391"/>
    </location>
</feature>
<comment type="caution">
    <text evidence="8">The sequence shown here is derived from an EMBL/GenBank/DDBJ whole genome shotgun (WGS) entry which is preliminary data.</text>
</comment>
<dbReference type="InterPro" id="IPR036259">
    <property type="entry name" value="MFS_trans_sf"/>
</dbReference>
<dbReference type="Gene3D" id="1.20.1720.10">
    <property type="entry name" value="Multidrug resistance protein D"/>
    <property type="match status" value="1"/>
</dbReference>
<evidence type="ECO:0000256" key="2">
    <source>
        <dbReference type="ARBA" id="ARBA00022692"/>
    </source>
</evidence>
<dbReference type="EMBL" id="JBHRWW010000001">
    <property type="protein sequence ID" value="MFC3687188.1"/>
    <property type="molecule type" value="Genomic_DNA"/>
</dbReference>
<feature type="compositionally biased region" description="Basic and acidic residues" evidence="5">
    <location>
        <begin position="1"/>
        <end position="24"/>
    </location>
</feature>
<dbReference type="InterPro" id="IPR011701">
    <property type="entry name" value="MFS"/>
</dbReference>
<reference evidence="9" key="1">
    <citation type="journal article" date="2019" name="Int. J. Syst. Evol. Microbiol.">
        <title>The Global Catalogue of Microorganisms (GCM) 10K type strain sequencing project: providing services to taxonomists for standard genome sequencing and annotation.</title>
        <authorList>
            <consortium name="The Broad Institute Genomics Platform"/>
            <consortium name="The Broad Institute Genome Sequencing Center for Infectious Disease"/>
            <person name="Wu L."/>
            <person name="Ma J."/>
        </authorList>
    </citation>
    <scope>NUCLEOTIDE SEQUENCE [LARGE SCALE GENOMIC DNA]</scope>
    <source>
        <strain evidence="9">NCAIM B.02333</strain>
    </source>
</reference>
<feature type="region of interest" description="Disordered" evidence="5">
    <location>
        <begin position="497"/>
        <end position="516"/>
    </location>
</feature>
<evidence type="ECO:0000313" key="8">
    <source>
        <dbReference type="EMBL" id="MFC3687188.1"/>
    </source>
</evidence>
<gene>
    <name evidence="8" type="ORF">ACFOLH_02395</name>
</gene>